<dbReference type="Pfam" id="PF02518">
    <property type="entry name" value="HATPase_c"/>
    <property type="match status" value="1"/>
</dbReference>
<evidence type="ECO:0000256" key="3">
    <source>
        <dbReference type="ARBA" id="ARBA00012438"/>
    </source>
</evidence>
<evidence type="ECO:0000256" key="13">
    <source>
        <dbReference type="ARBA" id="ARBA00023136"/>
    </source>
</evidence>
<keyword evidence="10" id="KW-0067">ATP-binding</keyword>
<dbReference type="SMART" id="SM00387">
    <property type="entry name" value="HATPase_c"/>
    <property type="match status" value="1"/>
</dbReference>
<keyword evidence="4" id="KW-1003">Cell membrane</keyword>
<comment type="caution">
    <text evidence="17">The sequence shown here is derived from an EMBL/GenBank/DDBJ whole genome shotgun (WGS) entry which is preliminary data.</text>
</comment>
<dbReference type="InterPro" id="IPR036890">
    <property type="entry name" value="HATPase_C_sf"/>
</dbReference>
<feature type="transmembrane region" description="Helical" evidence="14">
    <location>
        <begin position="305"/>
        <end position="329"/>
    </location>
</feature>
<dbReference type="InterPro" id="IPR004358">
    <property type="entry name" value="Sig_transdc_His_kin-like_C"/>
</dbReference>
<proteinExistence type="predicted"/>
<comment type="subcellular location">
    <subcellularLocation>
        <location evidence="2">Cell membrane</location>
        <topology evidence="2">Multi-pass membrane protein</topology>
    </subcellularLocation>
</comment>
<gene>
    <name evidence="17" type="ORF">JYA64_14725</name>
</gene>
<dbReference type="SMART" id="SM00304">
    <property type="entry name" value="HAMP"/>
    <property type="match status" value="1"/>
</dbReference>
<evidence type="ECO:0000256" key="9">
    <source>
        <dbReference type="ARBA" id="ARBA00022777"/>
    </source>
</evidence>
<dbReference type="PRINTS" id="PR00344">
    <property type="entry name" value="BCTRLSENSOR"/>
</dbReference>
<keyword evidence="13 14" id="KW-0472">Membrane</keyword>
<evidence type="ECO:0000256" key="5">
    <source>
        <dbReference type="ARBA" id="ARBA00022553"/>
    </source>
</evidence>
<evidence type="ECO:0000259" key="16">
    <source>
        <dbReference type="PROSITE" id="PS50885"/>
    </source>
</evidence>
<dbReference type="SUPFAM" id="SSF55874">
    <property type="entry name" value="ATPase domain of HSP90 chaperone/DNA topoisomerase II/histidine kinase"/>
    <property type="match status" value="1"/>
</dbReference>
<evidence type="ECO:0000256" key="6">
    <source>
        <dbReference type="ARBA" id="ARBA00022679"/>
    </source>
</evidence>
<comment type="catalytic activity">
    <reaction evidence="1">
        <text>ATP + protein L-histidine = ADP + protein N-phospho-L-histidine.</text>
        <dbReference type="EC" id="2.7.13.3"/>
    </reaction>
</comment>
<evidence type="ECO:0000256" key="12">
    <source>
        <dbReference type="ARBA" id="ARBA00023012"/>
    </source>
</evidence>
<evidence type="ECO:0000256" key="14">
    <source>
        <dbReference type="SAM" id="Phobius"/>
    </source>
</evidence>
<keyword evidence="18" id="KW-1185">Reference proteome</keyword>
<evidence type="ECO:0000256" key="7">
    <source>
        <dbReference type="ARBA" id="ARBA00022692"/>
    </source>
</evidence>
<dbReference type="InterPro" id="IPR005467">
    <property type="entry name" value="His_kinase_dom"/>
</dbReference>
<evidence type="ECO:0000313" key="18">
    <source>
        <dbReference type="Proteomes" id="UP001319060"/>
    </source>
</evidence>
<keyword evidence="12" id="KW-0902">Two-component regulatory system</keyword>
<dbReference type="PROSITE" id="PS50109">
    <property type="entry name" value="HIS_KIN"/>
    <property type="match status" value="1"/>
</dbReference>
<dbReference type="Proteomes" id="UP001319060">
    <property type="component" value="Unassembled WGS sequence"/>
</dbReference>
<organism evidence="17 18">
    <name type="scientific">Fictibacillus barbaricus</name>
    <dbReference type="NCBI Taxonomy" id="182136"/>
    <lineage>
        <taxon>Bacteria</taxon>
        <taxon>Bacillati</taxon>
        <taxon>Bacillota</taxon>
        <taxon>Bacilli</taxon>
        <taxon>Bacillales</taxon>
        <taxon>Fictibacillaceae</taxon>
        <taxon>Fictibacillus</taxon>
    </lineage>
</organism>
<keyword evidence="11 14" id="KW-1133">Transmembrane helix</keyword>
<dbReference type="PROSITE" id="PS50885">
    <property type="entry name" value="HAMP"/>
    <property type="match status" value="1"/>
</dbReference>
<evidence type="ECO:0000256" key="4">
    <source>
        <dbReference type="ARBA" id="ARBA00022475"/>
    </source>
</evidence>
<dbReference type="InterPro" id="IPR010559">
    <property type="entry name" value="Sig_transdc_His_kin_internal"/>
</dbReference>
<sequence>MRRLHFNQMKQKVFNKILLVYSVILILVMFLLLSVMWNYYTDVVVKREQDANMRILNEVSSYFDEKEEFVSQVVREMYTKDDIIYDISYSLQNNYSSYLSYKLNKYSESPSFVPNNMETFVQTYFSEEPDINAISFSSEEEQYEYLFIFNHYRWDRSIKDEKQSSYIQYDSLGPENRQVPTIRRSFQRELQDTYTIKRELKDPRSLEKLGNFYSYFSFDSLNQFLLTNQERYKGNLFVFNKNGDKFYSSDHEKFPEDIDLPNFKTVQEERSIQGEDYLVSTLADDRLGLMFVSYLPKSELQQLSIVLWTMIFVTVALVFIAISATYFIMRSYSKRIHTIEKSMKKVQEGNLDVRVPVSHHKDELATITMTFNQMLERLKAYINQVYISEIKQKEAEMKALQSNINPHFLYNSLETIRMKAISEGSRTTGDMIVYLGKLFRYSLESKQMVTVEDEINHIKQYLNMYQIRYPDRLKIEFDIPDDCYDLPMMRFTLQPLIENYMIHGFRKQQDNNLVKIVIHKSDEEMIITIIDNGEGIKKDRLKEVLENLQKEMIGESIGLHNVHQRIQMKYGKPFGLHIESIQGQGTCVILTLPVLKGGSVHV</sequence>
<dbReference type="GO" id="GO:0016301">
    <property type="term" value="F:kinase activity"/>
    <property type="evidence" value="ECO:0007669"/>
    <property type="project" value="UniProtKB-KW"/>
</dbReference>
<feature type="domain" description="Histidine kinase" evidence="15">
    <location>
        <begin position="493"/>
        <end position="596"/>
    </location>
</feature>
<evidence type="ECO:0000256" key="8">
    <source>
        <dbReference type="ARBA" id="ARBA00022741"/>
    </source>
</evidence>
<feature type="transmembrane region" description="Helical" evidence="14">
    <location>
        <begin position="20"/>
        <end position="40"/>
    </location>
</feature>
<keyword evidence="6" id="KW-0808">Transferase</keyword>
<feature type="domain" description="HAMP" evidence="16">
    <location>
        <begin position="330"/>
        <end position="383"/>
    </location>
</feature>
<evidence type="ECO:0000256" key="11">
    <source>
        <dbReference type="ARBA" id="ARBA00022989"/>
    </source>
</evidence>
<dbReference type="EC" id="2.7.13.3" evidence="3"/>
<keyword evidence="7 14" id="KW-0812">Transmembrane</keyword>
<protein>
    <recommendedName>
        <fullName evidence="3">histidine kinase</fullName>
        <ecNumber evidence="3">2.7.13.3</ecNumber>
    </recommendedName>
</protein>
<dbReference type="PANTHER" id="PTHR34220">
    <property type="entry name" value="SENSOR HISTIDINE KINASE YPDA"/>
    <property type="match status" value="1"/>
</dbReference>
<evidence type="ECO:0000256" key="2">
    <source>
        <dbReference type="ARBA" id="ARBA00004651"/>
    </source>
</evidence>
<name>A0ABS2ZIY2_9BACL</name>
<evidence type="ECO:0000256" key="1">
    <source>
        <dbReference type="ARBA" id="ARBA00000085"/>
    </source>
</evidence>
<dbReference type="InterPro" id="IPR050640">
    <property type="entry name" value="Bact_2-comp_sensor_kinase"/>
</dbReference>
<evidence type="ECO:0000313" key="17">
    <source>
        <dbReference type="EMBL" id="MBN3546559.1"/>
    </source>
</evidence>
<dbReference type="InterPro" id="IPR003660">
    <property type="entry name" value="HAMP_dom"/>
</dbReference>
<evidence type="ECO:0000256" key="10">
    <source>
        <dbReference type="ARBA" id="ARBA00022840"/>
    </source>
</evidence>
<dbReference type="CDD" id="cd06225">
    <property type="entry name" value="HAMP"/>
    <property type="match status" value="1"/>
</dbReference>
<dbReference type="Pfam" id="PF06580">
    <property type="entry name" value="His_kinase"/>
    <property type="match status" value="1"/>
</dbReference>
<dbReference type="InterPro" id="IPR003594">
    <property type="entry name" value="HATPase_dom"/>
</dbReference>
<dbReference type="Gene3D" id="6.10.340.10">
    <property type="match status" value="1"/>
</dbReference>
<reference evidence="17 18" key="1">
    <citation type="submission" date="2021-01" db="EMBL/GenBank/DDBJ databases">
        <title>Genome Sequencing of Type Strains.</title>
        <authorList>
            <person name="Lemaire J.F."/>
            <person name="Inderbitzin P."/>
            <person name="Collins S.B."/>
            <person name="Wespe N."/>
            <person name="Knight-Connoni V."/>
        </authorList>
    </citation>
    <scope>NUCLEOTIDE SEQUENCE [LARGE SCALE GENOMIC DNA]</scope>
    <source>
        <strain evidence="17 18">DSM 14730</strain>
    </source>
</reference>
<keyword evidence="8" id="KW-0547">Nucleotide-binding</keyword>
<dbReference type="RefSeq" id="WP_188400870.1">
    <property type="nucleotide sequence ID" value="NZ_BMCE01000001.1"/>
</dbReference>
<dbReference type="SUPFAM" id="SSF158472">
    <property type="entry name" value="HAMP domain-like"/>
    <property type="match status" value="1"/>
</dbReference>
<dbReference type="EMBL" id="JAFHKS010000044">
    <property type="protein sequence ID" value="MBN3546559.1"/>
    <property type="molecule type" value="Genomic_DNA"/>
</dbReference>
<evidence type="ECO:0000259" key="15">
    <source>
        <dbReference type="PROSITE" id="PS50109"/>
    </source>
</evidence>
<dbReference type="Pfam" id="PF00672">
    <property type="entry name" value="HAMP"/>
    <property type="match status" value="1"/>
</dbReference>
<keyword evidence="5" id="KW-0597">Phosphoprotein</keyword>
<accession>A0ABS2ZIY2</accession>
<dbReference type="PANTHER" id="PTHR34220:SF11">
    <property type="entry name" value="SENSOR PROTEIN KINASE HPTS"/>
    <property type="match status" value="1"/>
</dbReference>
<dbReference type="Gene3D" id="3.30.565.10">
    <property type="entry name" value="Histidine kinase-like ATPase, C-terminal domain"/>
    <property type="match status" value="1"/>
</dbReference>
<keyword evidence="9 17" id="KW-0418">Kinase</keyword>